<reference evidence="2 3" key="1">
    <citation type="submission" date="2019-11" db="EMBL/GenBank/DDBJ databases">
        <title>Complete genome sequence of Spiroplasma tabanidicola TAUS-1 (DSM 22603).</title>
        <authorList>
            <person name="Huang C.-T."/>
            <person name="Lin Y.-C."/>
            <person name="Kuo C.-H."/>
        </authorList>
    </citation>
    <scope>NUCLEOTIDE SEQUENCE [LARGE SCALE GENOMIC DNA]</scope>
    <source>
        <strain evidence="2 3">TAUS-1</strain>
    </source>
</reference>
<protein>
    <submittedName>
        <fullName evidence="2">Uncharacterized protein</fullName>
    </submittedName>
</protein>
<organism evidence="2 3">
    <name type="scientific">Spiroplasma tabanidicola</name>
    <dbReference type="NCBI Taxonomy" id="324079"/>
    <lineage>
        <taxon>Bacteria</taxon>
        <taxon>Bacillati</taxon>
        <taxon>Mycoplasmatota</taxon>
        <taxon>Mollicutes</taxon>
        <taxon>Entomoplasmatales</taxon>
        <taxon>Spiroplasmataceae</taxon>
        <taxon>Spiroplasma</taxon>
    </lineage>
</organism>
<keyword evidence="1" id="KW-0812">Transmembrane</keyword>
<gene>
    <name evidence="2" type="ORF">STABA_v1c06580</name>
</gene>
<dbReference type="EMBL" id="CP046276">
    <property type="protein sequence ID" value="QGS52019.1"/>
    <property type="molecule type" value="Genomic_DNA"/>
</dbReference>
<feature type="transmembrane region" description="Helical" evidence="1">
    <location>
        <begin position="522"/>
        <end position="544"/>
    </location>
</feature>
<sequence length="554" mass="62692">MFIAISMIFSNLFTTSNLISENLIKLNNKISDDITTKVNKVSTKASTYNYNDLLLDDYSNISINDDNALQKALFYGRILKYYIANSIKDEKNLLNNLETEINKISLDDDIYSKKEFKKALLMQNIIASTINISAYGASSDNEFFAESFAKWLLTPDDQKNRSWEIINDFYTTIMPKLISTGRVITDKDIEEIKTIVQNNSSSLTKYDLDLTSASSNPVDLKYANNQQIGWLNFTDDIKESYGYVAMNYCYTQLYWARRSLNLNFNQLKNLISASQSFMYDSFTKASESNIKKFNDFNDNHFTFASLDEFLIKNSIDTNGIAQISPNYLINSFANYYKKLSWTGSDVIDAWNDDWTEKLKNVFLNLYNYLYALFKNENYVKNVISGLVLSSDSPLKNNDGSSMEGVLGYTSTSGAGYKNPDNESEVLITTTDSYIVIRSDGLLLKQFNSQYQKGWFSSPENFNVIVHEMGHAVEAFGGRENSLRLKNNSAYRNYGDLYSGNYIGGSNNKDSSVTPSNTSSKKWITYIAIGAAVGIALVIVGLVFLKKAKSDKDVK</sequence>
<evidence type="ECO:0000313" key="3">
    <source>
        <dbReference type="Proteomes" id="UP000424468"/>
    </source>
</evidence>
<proteinExistence type="predicted"/>
<keyword evidence="3" id="KW-1185">Reference proteome</keyword>
<evidence type="ECO:0000256" key="1">
    <source>
        <dbReference type="SAM" id="Phobius"/>
    </source>
</evidence>
<evidence type="ECO:0000313" key="2">
    <source>
        <dbReference type="EMBL" id="QGS52019.1"/>
    </source>
</evidence>
<dbReference type="Proteomes" id="UP000424468">
    <property type="component" value="Chromosome"/>
</dbReference>
<name>A0A6I6C991_9MOLU</name>
<dbReference type="AlphaFoldDB" id="A0A6I6C991"/>
<keyword evidence="1" id="KW-0472">Membrane</keyword>
<accession>A0A6I6C991</accession>
<dbReference type="KEGG" id="stab:STABA_v1c06580"/>
<keyword evidence="1" id="KW-1133">Transmembrane helix</keyword>